<keyword evidence="3" id="KW-1185">Reference proteome</keyword>
<organism evidence="2 3">
    <name type="scientific">Rubroshorea leprosula</name>
    <dbReference type="NCBI Taxonomy" id="152421"/>
    <lineage>
        <taxon>Eukaryota</taxon>
        <taxon>Viridiplantae</taxon>
        <taxon>Streptophyta</taxon>
        <taxon>Embryophyta</taxon>
        <taxon>Tracheophyta</taxon>
        <taxon>Spermatophyta</taxon>
        <taxon>Magnoliopsida</taxon>
        <taxon>eudicotyledons</taxon>
        <taxon>Gunneridae</taxon>
        <taxon>Pentapetalae</taxon>
        <taxon>rosids</taxon>
        <taxon>malvids</taxon>
        <taxon>Malvales</taxon>
        <taxon>Dipterocarpaceae</taxon>
        <taxon>Rubroshorea</taxon>
    </lineage>
</organism>
<sequence>MVGASEGAAARAASFSEAMAEDEESGDKWDRSTVGLLLAGPFIFSLQVLDMEHQSKARRTSKENANPYSPSHGFLRTHEKWSQDDDHKANLARFKVAFPYSISKDKHGWLLNPITLALNSGVKGSYLSLCL</sequence>
<evidence type="ECO:0000313" key="3">
    <source>
        <dbReference type="Proteomes" id="UP001054252"/>
    </source>
</evidence>
<evidence type="ECO:0000256" key="1">
    <source>
        <dbReference type="SAM" id="MobiDB-lite"/>
    </source>
</evidence>
<comment type="caution">
    <text evidence="2">The sequence shown here is derived from an EMBL/GenBank/DDBJ whole genome shotgun (WGS) entry which is preliminary data.</text>
</comment>
<protein>
    <submittedName>
        <fullName evidence="2">Uncharacterized protein</fullName>
    </submittedName>
</protein>
<feature type="region of interest" description="Disordered" evidence="1">
    <location>
        <begin position="1"/>
        <end position="28"/>
    </location>
</feature>
<gene>
    <name evidence="2" type="ORF">SLEP1_g53084</name>
</gene>
<proteinExistence type="predicted"/>
<feature type="region of interest" description="Disordered" evidence="1">
    <location>
        <begin position="55"/>
        <end position="75"/>
    </location>
</feature>
<dbReference type="GO" id="GO:0005802">
    <property type="term" value="C:trans-Golgi network"/>
    <property type="evidence" value="ECO:0007669"/>
    <property type="project" value="TreeGrafter"/>
</dbReference>
<dbReference type="AlphaFoldDB" id="A0AAV5MBS4"/>
<dbReference type="GO" id="GO:0005768">
    <property type="term" value="C:endosome"/>
    <property type="evidence" value="ECO:0007669"/>
    <property type="project" value="TreeGrafter"/>
</dbReference>
<dbReference type="PANTHER" id="PTHR37742">
    <property type="entry name" value="OS01G0810200 PROTEIN"/>
    <property type="match status" value="1"/>
</dbReference>
<dbReference type="EMBL" id="BPVZ01000202">
    <property type="protein sequence ID" value="GKV46072.1"/>
    <property type="molecule type" value="Genomic_DNA"/>
</dbReference>
<feature type="compositionally biased region" description="Low complexity" evidence="1">
    <location>
        <begin position="1"/>
        <end position="18"/>
    </location>
</feature>
<accession>A0AAV5MBS4</accession>
<evidence type="ECO:0000313" key="2">
    <source>
        <dbReference type="EMBL" id="GKV46072.1"/>
    </source>
</evidence>
<dbReference type="Proteomes" id="UP001054252">
    <property type="component" value="Unassembled WGS sequence"/>
</dbReference>
<name>A0AAV5MBS4_9ROSI</name>
<reference evidence="2 3" key="1">
    <citation type="journal article" date="2021" name="Commun. Biol.">
        <title>The genome of Shorea leprosula (Dipterocarpaceae) highlights the ecological relevance of drought in aseasonal tropical rainforests.</title>
        <authorList>
            <person name="Ng K.K.S."/>
            <person name="Kobayashi M.J."/>
            <person name="Fawcett J.A."/>
            <person name="Hatakeyama M."/>
            <person name="Paape T."/>
            <person name="Ng C.H."/>
            <person name="Ang C.C."/>
            <person name="Tnah L.H."/>
            <person name="Lee C.T."/>
            <person name="Nishiyama T."/>
            <person name="Sese J."/>
            <person name="O'Brien M.J."/>
            <person name="Copetti D."/>
            <person name="Mohd Noor M.I."/>
            <person name="Ong R.C."/>
            <person name="Putra M."/>
            <person name="Sireger I.Z."/>
            <person name="Indrioko S."/>
            <person name="Kosugi Y."/>
            <person name="Izuno A."/>
            <person name="Isagi Y."/>
            <person name="Lee S.L."/>
            <person name="Shimizu K.K."/>
        </authorList>
    </citation>
    <scope>NUCLEOTIDE SEQUENCE [LARGE SCALE GENOMIC DNA]</scope>
    <source>
        <strain evidence="2">214</strain>
    </source>
</reference>
<dbReference type="PANTHER" id="PTHR37742:SF1">
    <property type="entry name" value="OS01G0810200 PROTEIN"/>
    <property type="match status" value="1"/>
</dbReference>